<dbReference type="Gene3D" id="1.10.287.130">
    <property type="match status" value="1"/>
</dbReference>
<dbReference type="RefSeq" id="WP_151691698.1">
    <property type="nucleotide sequence ID" value="NZ_BMGX01000002.1"/>
</dbReference>
<dbReference type="EMBL" id="WBVQ01000001">
    <property type="protein sequence ID" value="KAB2817127.1"/>
    <property type="molecule type" value="Genomic_DNA"/>
</dbReference>
<protein>
    <submittedName>
        <fullName evidence="4">Methylmalonyl Co-A mutase-associated GTPase MeaB</fullName>
        <ecNumber evidence="4">3.6.5.-</ecNumber>
    </submittedName>
</protein>
<dbReference type="PANTHER" id="PTHR23408">
    <property type="entry name" value="METHYLMALONYL-COA MUTASE"/>
    <property type="match status" value="1"/>
</dbReference>
<evidence type="ECO:0000256" key="1">
    <source>
        <dbReference type="ARBA" id="ARBA00009625"/>
    </source>
</evidence>
<feature type="domain" description="AAA+ ATPase" evidence="3">
    <location>
        <begin position="84"/>
        <end position="260"/>
    </location>
</feature>
<dbReference type="SUPFAM" id="SSF52540">
    <property type="entry name" value="P-loop containing nucleoside triphosphate hydrolases"/>
    <property type="match status" value="1"/>
</dbReference>
<organism evidence="4 5">
    <name type="scientific">Phaeocystidibacter marisrubri</name>
    <dbReference type="NCBI Taxonomy" id="1577780"/>
    <lineage>
        <taxon>Bacteria</taxon>
        <taxon>Pseudomonadati</taxon>
        <taxon>Bacteroidota</taxon>
        <taxon>Flavobacteriia</taxon>
        <taxon>Flavobacteriales</taxon>
        <taxon>Phaeocystidibacteraceae</taxon>
        <taxon>Phaeocystidibacter</taxon>
    </lineage>
</organism>
<dbReference type="InterPro" id="IPR003593">
    <property type="entry name" value="AAA+_ATPase"/>
</dbReference>
<name>A0A6L3ZH23_9FLAO</name>
<dbReference type="InterPro" id="IPR005129">
    <property type="entry name" value="GTPase_ArgK"/>
</dbReference>
<dbReference type="GO" id="GO:0005525">
    <property type="term" value="F:GTP binding"/>
    <property type="evidence" value="ECO:0007669"/>
    <property type="project" value="InterPro"/>
</dbReference>
<dbReference type="Pfam" id="PF03308">
    <property type="entry name" value="MeaB"/>
    <property type="match status" value="1"/>
</dbReference>
<evidence type="ECO:0000259" key="3">
    <source>
        <dbReference type="SMART" id="SM00382"/>
    </source>
</evidence>
<accession>A0A6L3ZH23</accession>
<dbReference type="PANTHER" id="PTHR23408:SF3">
    <property type="entry name" value="METHYLMALONIC ACIDURIA TYPE A PROTEIN, MITOCHONDRIAL"/>
    <property type="match status" value="1"/>
</dbReference>
<dbReference type="Gene3D" id="1.20.5.170">
    <property type="match status" value="1"/>
</dbReference>
<feature type="region of interest" description="Disordered" evidence="2">
    <location>
        <begin position="1"/>
        <end position="40"/>
    </location>
</feature>
<dbReference type="CDD" id="cd03114">
    <property type="entry name" value="MMAA-like"/>
    <property type="match status" value="1"/>
</dbReference>
<dbReference type="AlphaFoldDB" id="A0A6L3ZH23"/>
<dbReference type="GO" id="GO:0005737">
    <property type="term" value="C:cytoplasm"/>
    <property type="evidence" value="ECO:0007669"/>
    <property type="project" value="TreeGrafter"/>
</dbReference>
<keyword evidence="4" id="KW-0378">Hydrolase</keyword>
<dbReference type="Proteomes" id="UP000484164">
    <property type="component" value="Unassembled WGS sequence"/>
</dbReference>
<dbReference type="OrthoDB" id="9778292at2"/>
<dbReference type="EC" id="3.6.5.-" evidence="4"/>
<dbReference type="SMART" id="SM00382">
    <property type="entry name" value="AAA"/>
    <property type="match status" value="1"/>
</dbReference>
<sequence length="354" mass="38698">MDEQKKSSALSEVAGVEGQSSINPNLSHFKHKRQREDSTSLVERMREGDRSALSRAITIVESTRPADYPLADELVTACLPHSGKSIRIGITGVPGVGKSTFIERFGRQWIEKGHKVAVLAVDPSSAKTGGSILGDKTRMNLLSQEEDAFIRPSPSAGSLGGVARKTRESIILCEAAGYDIIIIETVGVGQSEISVKRMVDLFVLLLLPGAGDELQGIKRGIMEMADVIFLNKADSGQERKAQLAAGEVRRALKLYPEDPRGWTVPVQPISAMDGTGLPEALDEIEKFQRHMTLKGHWDQLRSEQAAWWFDDTVGEFLKAHWFAQEDKKAAYEAALKSVSTGEMSPLAAARKLFS</sequence>
<evidence type="ECO:0000313" key="5">
    <source>
        <dbReference type="Proteomes" id="UP000484164"/>
    </source>
</evidence>
<evidence type="ECO:0000313" key="4">
    <source>
        <dbReference type="EMBL" id="KAB2817127.1"/>
    </source>
</evidence>
<comment type="similarity">
    <text evidence="1">Belongs to the SIMIBI class G3E GTPase family. ArgK/MeaB subfamily.</text>
</comment>
<dbReference type="GO" id="GO:0003924">
    <property type="term" value="F:GTPase activity"/>
    <property type="evidence" value="ECO:0007669"/>
    <property type="project" value="InterPro"/>
</dbReference>
<proteinExistence type="inferred from homology"/>
<reference evidence="4 5" key="1">
    <citation type="submission" date="2019-10" db="EMBL/GenBank/DDBJ databases">
        <title>Genome sequence of Phaeocystidibacter marisrubri JCM30614 (type strain).</title>
        <authorList>
            <person name="Bowman J.P."/>
        </authorList>
    </citation>
    <scope>NUCLEOTIDE SEQUENCE [LARGE SCALE GENOMIC DNA]</scope>
    <source>
        <strain evidence="4 5">JCM 30614</strain>
    </source>
</reference>
<dbReference type="NCBIfam" id="TIGR00750">
    <property type="entry name" value="lao"/>
    <property type="match status" value="1"/>
</dbReference>
<keyword evidence="5" id="KW-1185">Reference proteome</keyword>
<dbReference type="Gene3D" id="3.40.50.300">
    <property type="entry name" value="P-loop containing nucleotide triphosphate hydrolases"/>
    <property type="match status" value="1"/>
</dbReference>
<dbReference type="InterPro" id="IPR027417">
    <property type="entry name" value="P-loop_NTPase"/>
</dbReference>
<gene>
    <name evidence="4" type="primary">meaB</name>
    <name evidence="4" type="ORF">F8C82_01650</name>
</gene>
<dbReference type="NCBIfam" id="NF006958">
    <property type="entry name" value="PRK09435.1"/>
    <property type="match status" value="1"/>
</dbReference>
<comment type="caution">
    <text evidence="4">The sequence shown here is derived from an EMBL/GenBank/DDBJ whole genome shotgun (WGS) entry which is preliminary data.</text>
</comment>
<evidence type="ECO:0000256" key="2">
    <source>
        <dbReference type="SAM" id="MobiDB-lite"/>
    </source>
</evidence>